<evidence type="ECO:0000256" key="1">
    <source>
        <dbReference type="SAM" id="MobiDB-lite"/>
    </source>
</evidence>
<feature type="region of interest" description="Disordered" evidence="1">
    <location>
        <begin position="112"/>
        <end position="141"/>
    </location>
</feature>
<dbReference type="RefSeq" id="WP_155455501.1">
    <property type="nucleotide sequence ID" value="NZ_WNKX01000014.1"/>
</dbReference>
<proteinExistence type="predicted"/>
<feature type="compositionally biased region" description="Basic and acidic residues" evidence="1">
    <location>
        <begin position="55"/>
        <end position="66"/>
    </location>
</feature>
<feature type="compositionally biased region" description="Polar residues" evidence="1">
    <location>
        <begin position="43"/>
        <end position="53"/>
    </location>
</feature>
<dbReference type="AlphaFoldDB" id="A0A6L6QK69"/>
<keyword evidence="2" id="KW-0732">Signal</keyword>
<evidence type="ECO:0000313" key="4">
    <source>
        <dbReference type="Proteomes" id="UP000472320"/>
    </source>
</evidence>
<gene>
    <name evidence="3" type="ORF">GM658_18335</name>
</gene>
<feature type="region of interest" description="Disordered" evidence="1">
    <location>
        <begin position="41"/>
        <end position="83"/>
    </location>
</feature>
<evidence type="ECO:0008006" key="5">
    <source>
        <dbReference type="Google" id="ProtNLM"/>
    </source>
</evidence>
<dbReference type="OrthoDB" id="8778878at2"/>
<evidence type="ECO:0000313" key="3">
    <source>
        <dbReference type="EMBL" id="MTW12571.1"/>
    </source>
</evidence>
<organism evidence="3 4">
    <name type="scientific">Massilia eburnea</name>
    <dbReference type="NCBI Taxonomy" id="1776165"/>
    <lineage>
        <taxon>Bacteria</taxon>
        <taxon>Pseudomonadati</taxon>
        <taxon>Pseudomonadota</taxon>
        <taxon>Betaproteobacteria</taxon>
        <taxon>Burkholderiales</taxon>
        <taxon>Oxalobacteraceae</taxon>
        <taxon>Telluria group</taxon>
        <taxon>Massilia</taxon>
    </lineage>
</organism>
<dbReference type="Proteomes" id="UP000472320">
    <property type="component" value="Unassembled WGS sequence"/>
</dbReference>
<protein>
    <recommendedName>
        <fullName evidence="5">DUF2782 domain-containing protein</fullName>
    </recommendedName>
</protein>
<feature type="signal peptide" evidence="2">
    <location>
        <begin position="1"/>
        <end position="21"/>
    </location>
</feature>
<reference evidence="3 4" key="1">
    <citation type="submission" date="2019-11" db="EMBL/GenBank/DDBJ databases">
        <title>Type strains purchased from KCTC, JCM and DSMZ.</title>
        <authorList>
            <person name="Lu H."/>
        </authorList>
    </citation>
    <scope>NUCLEOTIDE SEQUENCE [LARGE SCALE GENOMIC DNA]</scope>
    <source>
        <strain evidence="3 4">JCM 31587</strain>
    </source>
</reference>
<sequence>MSAPISWIALPLVLLATGAAAQSAPPQQQPQKLEQIEEVDNPVTVSSKPSPQTKIVEKRDGGRVTEAKVTSGGSTYTVKPNTPVGSALPGDAAGMANRGPQWTVFEFDVLSKKKKRSAEEADKEDGPPPPAMPSQPAAPTK</sequence>
<comment type="caution">
    <text evidence="3">The sequence shown here is derived from an EMBL/GenBank/DDBJ whole genome shotgun (WGS) entry which is preliminary data.</text>
</comment>
<accession>A0A6L6QK69</accession>
<feature type="chain" id="PRO_5026914569" description="DUF2782 domain-containing protein" evidence="2">
    <location>
        <begin position="22"/>
        <end position="141"/>
    </location>
</feature>
<keyword evidence="4" id="KW-1185">Reference proteome</keyword>
<feature type="compositionally biased region" description="Basic and acidic residues" evidence="1">
    <location>
        <begin position="117"/>
        <end position="126"/>
    </location>
</feature>
<name>A0A6L6QK69_9BURK</name>
<feature type="compositionally biased region" description="Polar residues" evidence="1">
    <location>
        <begin position="71"/>
        <end position="83"/>
    </location>
</feature>
<dbReference type="EMBL" id="WNKX01000014">
    <property type="protein sequence ID" value="MTW12571.1"/>
    <property type="molecule type" value="Genomic_DNA"/>
</dbReference>
<evidence type="ECO:0000256" key="2">
    <source>
        <dbReference type="SAM" id="SignalP"/>
    </source>
</evidence>